<dbReference type="SUPFAM" id="SSF109604">
    <property type="entry name" value="HD-domain/PDEase-like"/>
    <property type="match status" value="1"/>
</dbReference>
<protein>
    <recommendedName>
        <fullName evidence="3">HD domain-containing protein</fullName>
    </recommendedName>
</protein>
<dbReference type="Proteomes" id="UP000095597">
    <property type="component" value="Unassembled WGS sequence"/>
</dbReference>
<evidence type="ECO:0008006" key="3">
    <source>
        <dbReference type="Google" id="ProtNLM"/>
    </source>
</evidence>
<dbReference type="AlphaFoldDB" id="A0A173VDB6"/>
<dbReference type="EMBL" id="CYXO01000025">
    <property type="protein sequence ID" value="CUN25123.1"/>
    <property type="molecule type" value="Genomic_DNA"/>
</dbReference>
<sequence>MSEYITTYTGKHFKPTEPDPELFDIADIAHALSLICRGNGHVKTFWSVGEHCICCAKEAKARGLSDRMVLACLLHDASECYMSDVPSPFKKELPGYNEREERMLSMIYEKFLGSDLTPEEKMQLNAIDKAMLWYDLTFLLGEKQESEAPELHIDLRYEVRAFGEVEEEYRRIFEEQLITVQNKRI</sequence>
<proteinExistence type="predicted"/>
<evidence type="ECO:0000313" key="1">
    <source>
        <dbReference type="EMBL" id="CUN25123.1"/>
    </source>
</evidence>
<name>A0A173VDB6_9FIRM</name>
<dbReference type="OrthoDB" id="1099791at2"/>
<reference evidence="1 2" key="1">
    <citation type="submission" date="2015-09" db="EMBL/GenBank/DDBJ databases">
        <authorList>
            <consortium name="Pathogen Informatics"/>
        </authorList>
    </citation>
    <scope>NUCLEOTIDE SEQUENCE [LARGE SCALE GENOMIC DNA]</scope>
    <source>
        <strain evidence="1 2">2789STDY5834961</strain>
    </source>
</reference>
<accession>A0A173VDB6</accession>
<organism evidence="1 2">
    <name type="scientific">Dorea longicatena</name>
    <dbReference type="NCBI Taxonomy" id="88431"/>
    <lineage>
        <taxon>Bacteria</taxon>
        <taxon>Bacillati</taxon>
        <taxon>Bacillota</taxon>
        <taxon>Clostridia</taxon>
        <taxon>Lachnospirales</taxon>
        <taxon>Lachnospiraceae</taxon>
        <taxon>Dorea</taxon>
    </lineage>
</organism>
<dbReference type="RefSeq" id="WP_055215275.1">
    <property type="nucleotide sequence ID" value="NZ_CYXO01000025.1"/>
</dbReference>
<evidence type="ECO:0000313" key="2">
    <source>
        <dbReference type="Proteomes" id="UP000095597"/>
    </source>
</evidence>
<gene>
    <name evidence="1" type="ORF">ERS852573_02870</name>
</gene>
<dbReference type="Gene3D" id="1.10.3210.10">
    <property type="entry name" value="Hypothetical protein af1432"/>
    <property type="match status" value="1"/>
</dbReference>